<evidence type="ECO:0000259" key="6">
    <source>
        <dbReference type="PROSITE" id="PS50109"/>
    </source>
</evidence>
<dbReference type="PANTHER" id="PTHR43711:SF1">
    <property type="entry name" value="HISTIDINE KINASE 1"/>
    <property type="match status" value="1"/>
</dbReference>
<dbReference type="AlphaFoldDB" id="A0A0F8X1X8"/>
<evidence type="ECO:0000256" key="1">
    <source>
        <dbReference type="ARBA" id="ARBA00000085"/>
    </source>
</evidence>
<evidence type="ECO:0000313" key="7">
    <source>
        <dbReference type="EMBL" id="KKK63097.1"/>
    </source>
</evidence>
<dbReference type="InterPro" id="IPR004358">
    <property type="entry name" value="Sig_transdc_His_kin-like_C"/>
</dbReference>
<comment type="catalytic activity">
    <reaction evidence="1">
        <text>ATP + protein L-histidine = ADP + protein N-phospho-L-histidine.</text>
        <dbReference type="EC" id="2.7.13.3"/>
    </reaction>
</comment>
<dbReference type="InterPro" id="IPR005467">
    <property type="entry name" value="His_kinase_dom"/>
</dbReference>
<dbReference type="Gene3D" id="3.30.565.10">
    <property type="entry name" value="Histidine kinase-like ATPase, C-terminal domain"/>
    <property type="match status" value="1"/>
</dbReference>
<dbReference type="EMBL" id="LAZR01061676">
    <property type="protein sequence ID" value="KKK63097.1"/>
    <property type="molecule type" value="Genomic_DNA"/>
</dbReference>
<evidence type="ECO:0000256" key="3">
    <source>
        <dbReference type="ARBA" id="ARBA00022679"/>
    </source>
</evidence>
<gene>
    <name evidence="7" type="ORF">LCGC14_2997730</name>
</gene>
<protein>
    <recommendedName>
        <fullName evidence="2">histidine kinase</fullName>
        <ecNumber evidence="2">2.7.13.3</ecNumber>
    </recommendedName>
</protein>
<feature type="non-terminal residue" evidence="7">
    <location>
        <position position="1"/>
    </location>
</feature>
<dbReference type="PANTHER" id="PTHR43711">
    <property type="entry name" value="TWO-COMPONENT HISTIDINE KINASE"/>
    <property type="match status" value="1"/>
</dbReference>
<keyword evidence="3" id="KW-0808">Transferase</keyword>
<dbReference type="SUPFAM" id="SSF55874">
    <property type="entry name" value="ATPase domain of HSP90 chaperone/DNA topoisomerase II/histidine kinase"/>
    <property type="match status" value="1"/>
</dbReference>
<reference evidence="7" key="1">
    <citation type="journal article" date="2015" name="Nature">
        <title>Complex archaea that bridge the gap between prokaryotes and eukaryotes.</title>
        <authorList>
            <person name="Spang A."/>
            <person name="Saw J.H."/>
            <person name="Jorgensen S.L."/>
            <person name="Zaremba-Niedzwiedzka K."/>
            <person name="Martijn J."/>
            <person name="Lind A.E."/>
            <person name="van Eijk R."/>
            <person name="Schleper C."/>
            <person name="Guy L."/>
            <person name="Ettema T.J."/>
        </authorList>
    </citation>
    <scope>NUCLEOTIDE SEQUENCE</scope>
</reference>
<evidence type="ECO:0000256" key="2">
    <source>
        <dbReference type="ARBA" id="ARBA00012438"/>
    </source>
</evidence>
<dbReference type="Pfam" id="PF02518">
    <property type="entry name" value="HATPase_c"/>
    <property type="match status" value="1"/>
</dbReference>
<keyword evidence="5" id="KW-0902">Two-component regulatory system</keyword>
<name>A0A0F8X1X8_9ZZZZ</name>
<dbReference type="PRINTS" id="PR00344">
    <property type="entry name" value="BCTRLSENSOR"/>
</dbReference>
<dbReference type="EC" id="2.7.13.3" evidence="2"/>
<evidence type="ECO:0000256" key="4">
    <source>
        <dbReference type="ARBA" id="ARBA00022777"/>
    </source>
</evidence>
<evidence type="ECO:0000256" key="5">
    <source>
        <dbReference type="ARBA" id="ARBA00023012"/>
    </source>
</evidence>
<dbReference type="PROSITE" id="PS50109">
    <property type="entry name" value="HIS_KIN"/>
    <property type="match status" value="1"/>
</dbReference>
<dbReference type="GO" id="GO:0004673">
    <property type="term" value="F:protein histidine kinase activity"/>
    <property type="evidence" value="ECO:0007669"/>
    <property type="project" value="UniProtKB-EC"/>
</dbReference>
<feature type="domain" description="Histidine kinase" evidence="6">
    <location>
        <begin position="1"/>
        <end position="44"/>
    </location>
</feature>
<dbReference type="InterPro" id="IPR003594">
    <property type="entry name" value="HATPase_dom"/>
</dbReference>
<proteinExistence type="predicted"/>
<dbReference type="InterPro" id="IPR036890">
    <property type="entry name" value="HATPase_C_sf"/>
</dbReference>
<accession>A0A0F8X1X8</accession>
<sequence>EPGKGTGLGLSICYGIMHGLGGNIEVDSTPGQGSTFILSIPVKNLQGDEDSYVN</sequence>
<organism evidence="7">
    <name type="scientific">marine sediment metagenome</name>
    <dbReference type="NCBI Taxonomy" id="412755"/>
    <lineage>
        <taxon>unclassified sequences</taxon>
        <taxon>metagenomes</taxon>
        <taxon>ecological metagenomes</taxon>
    </lineage>
</organism>
<dbReference type="InterPro" id="IPR050736">
    <property type="entry name" value="Sensor_HK_Regulatory"/>
</dbReference>
<comment type="caution">
    <text evidence="7">The sequence shown here is derived from an EMBL/GenBank/DDBJ whole genome shotgun (WGS) entry which is preliminary data.</text>
</comment>
<keyword evidence="4" id="KW-0418">Kinase</keyword>
<dbReference type="GO" id="GO:0000160">
    <property type="term" value="P:phosphorelay signal transduction system"/>
    <property type="evidence" value="ECO:0007669"/>
    <property type="project" value="UniProtKB-KW"/>
</dbReference>